<dbReference type="Gene3D" id="3.40.50.300">
    <property type="entry name" value="P-loop containing nucleotide triphosphate hydrolases"/>
    <property type="match status" value="1"/>
</dbReference>
<dbReference type="PROSITE" id="PS50104">
    <property type="entry name" value="TIR"/>
    <property type="match status" value="1"/>
</dbReference>
<sequence>MVKCQKNEGQKIMPIFYDVTPSEVRHQTGSFKNAFVSHKRKKRYDEKTIAEWKNALTTVVDINGWDLQSMPNRQEGQFAKTIMQKVFNELKKAYLVVSNCLVNVDNHVDAIMELIGPRTSETRIIGIYGMGGIGKTTTAKIIYNQLLENFEDCCFLSNIREMSEREGIESLQNQLISSILKDKCTYIRNIDDGINTIKAWLSNKRAPLLLDDVHEKNHSDALVGECDWFGKGSRIIITTRNKEVLDVLKVDSCYELSGMDHDQSLQLFSKHAFRRDHPLDEYIDQSERAIKIAGGLPLALELMGSLLSCTTEKKKWDFELRKWESDPHKDVHSRLKISYDEYKEKEKQKFLDIACLLIGYDKDIVVHFWESEFHSEYAMDVLENMSLDNKVWMHDQLRDLGRQIVCQETNINKQSRVWDREKALDLLKSPKTKKKIEALRLRLDHQHRFTYKDFKSLSRLRFLEVDDSEQTFCVEKMLLQHKGPSSVLPTDVLDSNLLPELHWLSWHNIHPTFEIANFSVENLTILDLFESEITHDWKGWSHMKVIKNLKVLNLAHCRRLNRTPNFSVHSNLERLILSGCESLIEIDGSICQLKRLIFLDVSNCWNLQRLPETVGNWDLLTELDISHTSIKEVPNSIGKLKNLKVLNLAHCRHLKRIPNFSAHSNLEHLILSGCESLIEIDGSICQLKRLIFLDVSNCWNLHRLPETVGNLDSLTKLDISHTSIEEVPDSIGMLKNLKVMKMQNGFEKRTNNDACKKKMGKVKGMEIADRYNHVRHAHAISGYCLHGGPFEEILGWPGVHALPRFPESLIELVVEELRVDTFPNLSNLANLKVLRLGFGPPNCDGKSYGLLEKRIPRWIGNLSKLESLELRFFGGTASSTDLSLPPHPPLLPRLPSNLSSLILSGCDSLCSMDLLNLRKLSSLDICCSAVAKIEGLGCLENLRYLNLRGVVQLAMLPDLSKLNKLRRIRVSGCCNLVEIQGELPRFLDELTIGSRDSLQEFPDPFSIMGKTHVYVYVHIGNQEFEYLSGNRLQLSGIKQMQIPDLSNMDGITLLRVESCHNLVEIQGELPQSLEHLDIEDCGSLQKLPELSSLKRLQGGFTIRGCDKLDKLDSFLEFPDLFSLVGKENVFIKFRNREFEYSGGHRLLLSGFKQMQIPDLSNLDGITYLSVVHCHNLVEIQGKLPQSLNILKIKDCGSLQKLPDLSSLKSVREVTILRCGKLAVEEISRLCSEESIKFVGEDDEEDESVEEDDEEDESDEEDKSVEEDNEEDESDEEDDEEDE</sequence>
<dbReference type="InterPro" id="IPR056845">
    <property type="entry name" value="LRR_Zer-1"/>
</dbReference>
<dbReference type="Gene3D" id="3.80.10.10">
    <property type="entry name" value="Ribonuclease Inhibitor"/>
    <property type="match status" value="5"/>
</dbReference>
<feature type="compositionally biased region" description="Acidic residues" evidence="1">
    <location>
        <begin position="1240"/>
        <end position="1282"/>
    </location>
</feature>
<proteinExistence type="predicted"/>
<accession>A0A059B4F3</accession>
<dbReference type="InterPro" id="IPR035897">
    <property type="entry name" value="Toll_tir_struct_dom_sf"/>
</dbReference>
<dbReference type="SUPFAM" id="SSF52540">
    <property type="entry name" value="P-loop containing nucleoside triphosphate hydrolases"/>
    <property type="match status" value="1"/>
</dbReference>
<feature type="domain" description="TIR" evidence="2">
    <location>
        <begin position="1"/>
        <end position="86"/>
    </location>
</feature>
<dbReference type="InterPro" id="IPR042197">
    <property type="entry name" value="Apaf_helical"/>
</dbReference>
<dbReference type="PANTHER" id="PTHR11017:SF570">
    <property type="entry name" value="DISEASE RESISTANCE PROTEIN (TIR-NBS CLASS)-RELATED"/>
    <property type="match status" value="1"/>
</dbReference>
<dbReference type="InterPro" id="IPR032675">
    <property type="entry name" value="LRR_dom_sf"/>
</dbReference>
<dbReference type="InterPro" id="IPR002182">
    <property type="entry name" value="NB-ARC"/>
</dbReference>
<reference evidence="3" key="1">
    <citation type="submission" date="2013-07" db="EMBL/GenBank/DDBJ databases">
        <title>The genome of Eucalyptus grandis.</title>
        <authorList>
            <person name="Schmutz J."/>
            <person name="Hayes R."/>
            <person name="Myburg A."/>
            <person name="Tuskan G."/>
            <person name="Grattapaglia D."/>
            <person name="Rokhsar D.S."/>
        </authorList>
    </citation>
    <scope>NUCLEOTIDE SEQUENCE</scope>
    <source>
        <tissue evidence="3">Leaf extractions</tissue>
    </source>
</reference>
<gene>
    <name evidence="3" type="ORF">EUGRSUZ_H03738</name>
</gene>
<evidence type="ECO:0000313" key="3">
    <source>
        <dbReference type="EMBL" id="KCW60988.1"/>
    </source>
</evidence>
<evidence type="ECO:0000259" key="2">
    <source>
        <dbReference type="PROSITE" id="PS50104"/>
    </source>
</evidence>
<dbReference type="GO" id="GO:0006952">
    <property type="term" value="P:defense response"/>
    <property type="evidence" value="ECO:0007669"/>
    <property type="project" value="InterPro"/>
</dbReference>
<evidence type="ECO:0000256" key="1">
    <source>
        <dbReference type="SAM" id="MobiDB-lite"/>
    </source>
</evidence>
<dbReference type="Gene3D" id="1.10.8.430">
    <property type="entry name" value="Helical domain of apoptotic protease-activating factors"/>
    <property type="match status" value="1"/>
</dbReference>
<dbReference type="InterPro" id="IPR044974">
    <property type="entry name" value="Disease_R_plants"/>
</dbReference>
<dbReference type="InterPro" id="IPR027417">
    <property type="entry name" value="P-loop_NTPase"/>
</dbReference>
<dbReference type="InterPro" id="IPR000157">
    <property type="entry name" value="TIR_dom"/>
</dbReference>
<dbReference type="InParanoid" id="A0A059B4F3"/>
<dbReference type="GO" id="GO:0043531">
    <property type="term" value="F:ADP binding"/>
    <property type="evidence" value="ECO:0007669"/>
    <property type="project" value="InterPro"/>
</dbReference>
<organism evidence="3">
    <name type="scientific">Eucalyptus grandis</name>
    <name type="common">Flooded gum</name>
    <dbReference type="NCBI Taxonomy" id="71139"/>
    <lineage>
        <taxon>Eukaryota</taxon>
        <taxon>Viridiplantae</taxon>
        <taxon>Streptophyta</taxon>
        <taxon>Embryophyta</taxon>
        <taxon>Tracheophyta</taxon>
        <taxon>Spermatophyta</taxon>
        <taxon>Magnoliopsida</taxon>
        <taxon>eudicotyledons</taxon>
        <taxon>Gunneridae</taxon>
        <taxon>Pentapetalae</taxon>
        <taxon>rosids</taxon>
        <taxon>malvids</taxon>
        <taxon>Myrtales</taxon>
        <taxon>Myrtaceae</taxon>
        <taxon>Myrtoideae</taxon>
        <taxon>Eucalypteae</taxon>
        <taxon>Eucalyptus</taxon>
    </lineage>
</organism>
<dbReference type="SUPFAM" id="SSF52058">
    <property type="entry name" value="L domain-like"/>
    <property type="match status" value="2"/>
</dbReference>
<name>A0A059B4F3_EUCGR</name>
<dbReference type="SUPFAM" id="SSF52200">
    <property type="entry name" value="Toll/Interleukin receptor TIR domain"/>
    <property type="match status" value="1"/>
</dbReference>
<dbReference type="GO" id="GO:0007165">
    <property type="term" value="P:signal transduction"/>
    <property type="evidence" value="ECO:0007669"/>
    <property type="project" value="InterPro"/>
</dbReference>
<dbReference type="EMBL" id="KK198760">
    <property type="protein sequence ID" value="KCW60988.1"/>
    <property type="molecule type" value="Genomic_DNA"/>
</dbReference>
<dbReference type="Pfam" id="PF01582">
    <property type="entry name" value="TIR"/>
    <property type="match status" value="1"/>
</dbReference>
<dbReference type="PANTHER" id="PTHR11017">
    <property type="entry name" value="LEUCINE-RICH REPEAT-CONTAINING PROTEIN"/>
    <property type="match status" value="1"/>
</dbReference>
<feature type="region of interest" description="Disordered" evidence="1">
    <location>
        <begin position="1234"/>
        <end position="1282"/>
    </location>
</feature>
<dbReference type="Gene3D" id="3.40.50.10140">
    <property type="entry name" value="Toll/interleukin-1 receptor homology (TIR) domain"/>
    <property type="match status" value="1"/>
</dbReference>
<protein>
    <recommendedName>
        <fullName evidence="2">TIR domain-containing protein</fullName>
    </recommendedName>
</protein>
<dbReference type="Pfam" id="PF00931">
    <property type="entry name" value="NB-ARC"/>
    <property type="match status" value="1"/>
</dbReference>
<dbReference type="OMA" id="FWESEFH"/>
<dbReference type="Pfam" id="PF25013">
    <property type="entry name" value="LRR_Zer-1"/>
    <property type="match status" value="2"/>
</dbReference>
<dbReference type="PRINTS" id="PR00364">
    <property type="entry name" value="DISEASERSIST"/>
</dbReference>
<dbReference type="Gramene" id="KCW60988">
    <property type="protein sequence ID" value="KCW60988"/>
    <property type="gene ID" value="EUGRSUZ_H03738"/>
</dbReference>